<comment type="caution">
    <text evidence="2">The sequence shown here is derived from an EMBL/GenBank/DDBJ whole genome shotgun (WGS) entry which is preliminary data.</text>
</comment>
<evidence type="ECO:0008006" key="4">
    <source>
        <dbReference type="Google" id="ProtNLM"/>
    </source>
</evidence>
<dbReference type="Pfam" id="PF19579">
    <property type="entry name" value="FtsL_2"/>
    <property type="match status" value="1"/>
</dbReference>
<sequence>MTEEKDNDNKKKSFTKRNRKRLLYNAWLVKNIPFYLFASALAIIYIANGHYADKIVRKINSTAKNLKEKEYEFKTVKRDVIFRSKESELAKAVEPLGLKELLVPPVKLIDTLESK</sequence>
<evidence type="ECO:0000256" key="1">
    <source>
        <dbReference type="SAM" id="Phobius"/>
    </source>
</evidence>
<keyword evidence="1" id="KW-0812">Transmembrane</keyword>
<organism evidence="2 3">
    <name type="scientific">Ginsengibacter hankyongi</name>
    <dbReference type="NCBI Taxonomy" id="2607284"/>
    <lineage>
        <taxon>Bacteria</taxon>
        <taxon>Pseudomonadati</taxon>
        <taxon>Bacteroidota</taxon>
        <taxon>Chitinophagia</taxon>
        <taxon>Chitinophagales</taxon>
        <taxon>Chitinophagaceae</taxon>
        <taxon>Ginsengibacter</taxon>
    </lineage>
</organism>
<keyword evidence="3" id="KW-1185">Reference proteome</keyword>
<dbReference type="Proteomes" id="UP000326903">
    <property type="component" value="Unassembled WGS sequence"/>
</dbReference>
<dbReference type="AlphaFoldDB" id="A0A5J5IM11"/>
<evidence type="ECO:0000313" key="3">
    <source>
        <dbReference type="Proteomes" id="UP000326903"/>
    </source>
</evidence>
<feature type="transmembrane region" description="Helical" evidence="1">
    <location>
        <begin position="21"/>
        <end position="47"/>
    </location>
</feature>
<dbReference type="InterPro" id="IPR045755">
    <property type="entry name" value="FtsL-like"/>
</dbReference>
<proteinExistence type="predicted"/>
<accession>A0A5J5IM11</accession>
<dbReference type="EMBL" id="VYQF01000001">
    <property type="protein sequence ID" value="KAA9041433.1"/>
    <property type="molecule type" value="Genomic_DNA"/>
</dbReference>
<name>A0A5J5IM11_9BACT</name>
<protein>
    <recommendedName>
        <fullName evidence="4">Cell division protein FtsL</fullName>
    </recommendedName>
</protein>
<reference evidence="2 3" key="1">
    <citation type="submission" date="2019-09" db="EMBL/GenBank/DDBJ databases">
        <title>Draft genome sequence of Ginsengibacter sp. BR5-29.</title>
        <authorList>
            <person name="Im W.-T."/>
        </authorList>
    </citation>
    <scope>NUCLEOTIDE SEQUENCE [LARGE SCALE GENOMIC DNA]</scope>
    <source>
        <strain evidence="2 3">BR5-29</strain>
    </source>
</reference>
<keyword evidence="1" id="KW-0472">Membrane</keyword>
<gene>
    <name evidence="2" type="ORF">FW778_05255</name>
</gene>
<evidence type="ECO:0000313" key="2">
    <source>
        <dbReference type="EMBL" id="KAA9041433.1"/>
    </source>
</evidence>
<keyword evidence="1" id="KW-1133">Transmembrane helix</keyword>
<dbReference type="RefSeq" id="WP_150413553.1">
    <property type="nucleotide sequence ID" value="NZ_VYQF01000001.1"/>
</dbReference>